<comment type="similarity">
    <text evidence="8">Belongs to the exbB/tolQ family.</text>
</comment>
<accession>A0A445MQJ6</accession>
<gene>
    <name evidence="11" type="ORF">PITCH_A1010010</name>
</gene>
<feature type="transmembrane region" description="Helical" evidence="9">
    <location>
        <begin position="12"/>
        <end position="32"/>
    </location>
</feature>
<dbReference type="EMBL" id="OJIN01000004">
    <property type="protein sequence ID" value="SPD71740.1"/>
    <property type="molecule type" value="Genomic_DNA"/>
</dbReference>
<evidence type="ECO:0000256" key="4">
    <source>
        <dbReference type="ARBA" id="ARBA00022692"/>
    </source>
</evidence>
<evidence type="ECO:0000256" key="9">
    <source>
        <dbReference type="SAM" id="Phobius"/>
    </source>
</evidence>
<feature type="domain" description="MotA/TolQ/ExbB proton channel" evidence="10">
    <location>
        <begin position="81"/>
        <end position="185"/>
    </location>
</feature>
<evidence type="ECO:0000256" key="7">
    <source>
        <dbReference type="ARBA" id="ARBA00023136"/>
    </source>
</evidence>
<dbReference type="Pfam" id="PF01618">
    <property type="entry name" value="MotA_ExbB"/>
    <property type="match status" value="1"/>
</dbReference>
<feature type="transmembrane region" description="Helical" evidence="9">
    <location>
        <begin position="107"/>
        <end position="128"/>
    </location>
</feature>
<evidence type="ECO:0000259" key="10">
    <source>
        <dbReference type="Pfam" id="PF01618"/>
    </source>
</evidence>
<dbReference type="InterPro" id="IPR002898">
    <property type="entry name" value="MotA_ExbB_proton_chnl"/>
</dbReference>
<keyword evidence="2 8" id="KW-0813">Transport</keyword>
<dbReference type="PANTHER" id="PTHR30625">
    <property type="entry name" value="PROTEIN TOLQ"/>
    <property type="match status" value="1"/>
</dbReference>
<keyword evidence="5 8" id="KW-0653">Protein transport</keyword>
<evidence type="ECO:0000313" key="11">
    <source>
        <dbReference type="EMBL" id="SPD71740.1"/>
    </source>
</evidence>
<keyword evidence="6 9" id="KW-1133">Transmembrane helix</keyword>
<comment type="subcellular location">
    <subcellularLocation>
        <location evidence="1">Cell membrane</location>
        <topology evidence="1">Multi-pass membrane protein</topology>
    </subcellularLocation>
    <subcellularLocation>
        <location evidence="8">Membrane</location>
        <topology evidence="8">Multi-pass membrane protein</topology>
    </subcellularLocation>
</comment>
<dbReference type="GO" id="GO:0017038">
    <property type="term" value="P:protein import"/>
    <property type="evidence" value="ECO:0007669"/>
    <property type="project" value="TreeGrafter"/>
</dbReference>
<evidence type="ECO:0000256" key="8">
    <source>
        <dbReference type="RuleBase" id="RU004057"/>
    </source>
</evidence>
<keyword evidence="3" id="KW-1003">Cell membrane</keyword>
<dbReference type="GO" id="GO:0005886">
    <property type="term" value="C:plasma membrane"/>
    <property type="evidence" value="ECO:0007669"/>
    <property type="project" value="UniProtKB-SubCell"/>
</dbReference>
<protein>
    <submittedName>
        <fullName evidence="11">MotA/TolQ/ExbB proton channel</fullName>
    </submittedName>
</protein>
<dbReference type="InterPro" id="IPR050790">
    <property type="entry name" value="ExbB/TolQ_transport"/>
</dbReference>
<evidence type="ECO:0000256" key="1">
    <source>
        <dbReference type="ARBA" id="ARBA00004651"/>
    </source>
</evidence>
<name>A0A445MQJ6_9BACT</name>
<organism evidence="11">
    <name type="scientific">uncultured Desulfobacterium sp</name>
    <dbReference type="NCBI Taxonomy" id="201089"/>
    <lineage>
        <taxon>Bacteria</taxon>
        <taxon>Pseudomonadati</taxon>
        <taxon>Thermodesulfobacteriota</taxon>
        <taxon>Desulfobacteria</taxon>
        <taxon>Desulfobacterales</taxon>
        <taxon>Desulfobacteriaceae</taxon>
        <taxon>Desulfobacterium</taxon>
        <taxon>environmental samples</taxon>
    </lineage>
</organism>
<dbReference type="AlphaFoldDB" id="A0A445MQJ6"/>
<evidence type="ECO:0000256" key="5">
    <source>
        <dbReference type="ARBA" id="ARBA00022927"/>
    </source>
</evidence>
<feature type="transmembrane region" description="Helical" evidence="9">
    <location>
        <begin position="148"/>
        <end position="173"/>
    </location>
</feature>
<dbReference type="PANTHER" id="PTHR30625:SF15">
    <property type="entry name" value="BIOPOLYMER TRANSPORT PROTEIN EXBB"/>
    <property type="match status" value="1"/>
</dbReference>
<keyword evidence="4 9" id="KW-0812">Transmembrane</keyword>
<sequence length="209" mass="22902">MIEFFLKGGPVMYPLLLCSIISLTLIIERSIFWISVGMGRNKALVDEVLDLCRRGDWEGVRSKAAGAKNYVIRVLISGILHREYSMTKAMESAAAEEIRRMSKFMGILDTIITVAPLLGILGTVTGIIKSFEVLGSGGINQAQSVTGGIAEALITTAAGLSIAIPTLFCYNYFNSYIERAAQIIEKYATSFEIVYEKIIMATEKKGDDQ</sequence>
<evidence type="ECO:0000256" key="3">
    <source>
        <dbReference type="ARBA" id="ARBA00022475"/>
    </source>
</evidence>
<evidence type="ECO:0000256" key="6">
    <source>
        <dbReference type="ARBA" id="ARBA00022989"/>
    </source>
</evidence>
<proteinExistence type="inferred from homology"/>
<evidence type="ECO:0000256" key="2">
    <source>
        <dbReference type="ARBA" id="ARBA00022448"/>
    </source>
</evidence>
<reference evidence="11" key="1">
    <citation type="submission" date="2018-01" db="EMBL/GenBank/DDBJ databases">
        <authorList>
            <person name="Regsiter A."/>
            <person name="William W."/>
        </authorList>
    </citation>
    <scope>NUCLEOTIDE SEQUENCE</scope>
    <source>
        <strain evidence="11">TRIP AH-1</strain>
    </source>
</reference>
<keyword evidence="7 9" id="KW-0472">Membrane</keyword>